<sequence length="54" mass="6732">MPQLSPLNWLFLFFVFWCVIFLMMCVVWWSTGQHYDMKSEFKSEKISSRMFNWK</sequence>
<dbReference type="AlphaFoldDB" id="A0A1W5WVD7"/>
<feature type="transmembrane region" description="Helical" evidence="1">
    <location>
        <begin position="6"/>
        <end position="29"/>
    </location>
</feature>
<keyword evidence="1" id="KW-0812">Transmembrane</keyword>
<dbReference type="CTD" id="4509"/>
<geneLocation type="mitochondrion" evidence="2"/>
<organism evidence="2">
    <name type="scientific">Solemya velesiana</name>
    <dbReference type="NCBI Taxonomy" id="395966"/>
    <lineage>
        <taxon>Eukaryota</taxon>
        <taxon>Metazoa</taxon>
        <taxon>Spiralia</taxon>
        <taxon>Lophotrochozoa</taxon>
        <taxon>Mollusca</taxon>
        <taxon>Bivalvia</taxon>
        <taxon>Protobranchia</taxon>
        <taxon>Solemyida</taxon>
        <taxon>Solemyoidea</taxon>
        <taxon>Solemyidae</taxon>
        <taxon>Solemya</taxon>
    </lineage>
</organism>
<reference evidence="2" key="1">
    <citation type="submission" date="2016-11" db="EMBL/GenBank/DDBJ databases">
        <title>Mixed transmission modes and dynamic genome evolution in an obligate animal-bacterial symbiosis.</title>
        <authorList>
            <person name="Russell S.L."/>
            <person name="Corbett-Detig R.B."/>
            <person name="Cavanaugh C.M."/>
        </authorList>
    </citation>
    <scope>NUCLEOTIDE SEQUENCE</scope>
    <source>
        <tissue evidence="2">Gill</tissue>
    </source>
</reference>
<accession>A0A1W5WVD7</accession>
<dbReference type="GeneID" id="32956149"/>
<evidence type="ECO:0000313" key="2">
    <source>
        <dbReference type="EMBL" id="ARH10778.1"/>
    </source>
</evidence>
<keyword evidence="2" id="KW-0496">Mitochondrion</keyword>
<keyword evidence="1" id="KW-1133">Transmembrane helix</keyword>
<keyword evidence="1" id="KW-0472">Membrane</keyword>
<gene>
    <name evidence="2" type="primary">ATP8</name>
</gene>
<protein>
    <submittedName>
        <fullName evidence="2">ATP synthase F0 subunit 8</fullName>
    </submittedName>
</protein>
<proteinExistence type="predicted"/>
<dbReference type="EMBL" id="KY244081">
    <property type="protein sequence ID" value="ARH10778.1"/>
    <property type="molecule type" value="Genomic_DNA"/>
</dbReference>
<evidence type="ECO:0000256" key="1">
    <source>
        <dbReference type="SAM" id="Phobius"/>
    </source>
</evidence>
<dbReference type="RefSeq" id="YP_009378346.1">
    <property type="nucleotide sequence ID" value="NC_034906.1"/>
</dbReference>
<name>A0A1W5WVD7_9BIVA</name>